<keyword evidence="2" id="KW-1185">Reference proteome</keyword>
<dbReference type="STRING" id="1855823.MCCS_13010"/>
<dbReference type="EMBL" id="CP021059">
    <property type="protein sequence ID" value="ARQ06944.1"/>
    <property type="molecule type" value="Genomic_DNA"/>
</dbReference>
<dbReference type="InterPro" id="IPR019615">
    <property type="entry name" value="DUF2487"/>
</dbReference>
<gene>
    <name evidence="1" type="ORF">MCCS_13010</name>
</gene>
<evidence type="ECO:0000313" key="1">
    <source>
        <dbReference type="EMBL" id="ARQ06944.1"/>
    </source>
</evidence>
<evidence type="ECO:0000313" key="2">
    <source>
        <dbReference type="Proteomes" id="UP000194154"/>
    </source>
</evidence>
<dbReference type="RefSeq" id="WP_086042579.1">
    <property type="nucleotide sequence ID" value="NZ_CBCRZA010000002.1"/>
</dbReference>
<name>A0A1W7ABK3_9STAP</name>
<evidence type="ECO:0008006" key="3">
    <source>
        <dbReference type="Google" id="ProtNLM"/>
    </source>
</evidence>
<dbReference type="GeneID" id="35295425"/>
<dbReference type="KEGG" id="mcak:MCCS_13010"/>
<dbReference type="Proteomes" id="UP000194154">
    <property type="component" value="Chromosome"/>
</dbReference>
<dbReference type="AlphaFoldDB" id="A0A1W7ABK3"/>
<organism evidence="1 2">
    <name type="scientific">Macrococcoides canis</name>
    <dbReference type="NCBI Taxonomy" id="1855823"/>
    <lineage>
        <taxon>Bacteria</taxon>
        <taxon>Bacillati</taxon>
        <taxon>Bacillota</taxon>
        <taxon>Bacilli</taxon>
        <taxon>Bacillales</taxon>
        <taxon>Staphylococcaceae</taxon>
        <taxon>Macrococcoides</taxon>
    </lineage>
</organism>
<protein>
    <recommendedName>
        <fullName evidence="3">DUF2487 family protein</fullName>
    </recommendedName>
</protein>
<reference evidence="1 2" key="1">
    <citation type="journal article" date="2017" name="Int. J. Syst. Evol. Microbiol.">
        <title>Macrococcus canis sp. nov., a skin bacterium associated with infections in dogs.</title>
        <authorList>
            <person name="Gobeli Brawand S."/>
            <person name="Cotting K."/>
            <person name="Gomez-Sanz E."/>
            <person name="Collaud A."/>
            <person name="Thomann A."/>
            <person name="Brodard I."/>
            <person name="Rodriguez-Campos S."/>
            <person name="Strauss C."/>
            <person name="Perreten V."/>
        </authorList>
    </citation>
    <scope>NUCLEOTIDE SEQUENCE [LARGE SCALE GENOMIC DNA]</scope>
    <source>
        <strain evidence="1 2">KM45013</strain>
    </source>
</reference>
<dbReference type="Pfam" id="PF10673">
    <property type="entry name" value="DUF2487"/>
    <property type="match status" value="1"/>
</dbReference>
<dbReference type="OrthoDB" id="2678750at2"/>
<sequence length="141" mass="16226">MLFNHNDLMLLNDQIEYIDTAIIPAIPADYASRLLDIADQYEMIQYVTLGAEQQFKGRLLVLPPVQILGDYNPVSLIDSQLKEFGFKNIIVVCPQTLQIDADNVHKVNIIPLESMDNEMKQEFIQDNVKSLMKFIITLWNK</sequence>
<proteinExistence type="predicted"/>
<accession>A0A1W7ABK3</accession>